<dbReference type="Pfam" id="PF20470">
    <property type="entry name" value="HTH_61"/>
    <property type="match status" value="1"/>
</dbReference>
<evidence type="ECO:0000256" key="1">
    <source>
        <dbReference type="ARBA" id="ARBA00022741"/>
    </source>
</evidence>
<name>A0ABV0ML19_9TELE</name>
<keyword evidence="9" id="KW-1185">Reference proteome</keyword>
<dbReference type="Proteomes" id="UP001476798">
    <property type="component" value="Unassembled WGS sequence"/>
</dbReference>
<proteinExistence type="predicted"/>
<feature type="domain" description="POLQ-like helical" evidence="7">
    <location>
        <begin position="85"/>
        <end position="135"/>
    </location>
</feature>
<evidence type="ECO:0000313" key="8">
    <source>
        <dbReference type="EMBL" id="MEQ2159801.1"/>
    </source>
</evidence>
<evidence type="ECO:0000256" key="5">
    <source>
        <dbReference type="ARBA" id="ARBA00048988"/>
    </source>
</evidence>
<keyword evidence="1" id="KW-0547">Nucleotide-binding</keyword>
<keyword evidence="3" id="KW-0347">Helicase</keyword>
<evidence type="ECO:0000256" key="3">
    <source>
        <dbReference type="ARBA" id="ARBA00022806"/>
    </source>
</evidence>
<keyword evidence="2" id="KW-0378">Hydrolase</keyword>
<keyword evidence="4" id="KW-0067">ATP-binding</keyword>
<comment type="catalytic activity">
    <reaction evidence="5">
        <text>ATP + H2O = ADP + phosphate + H(+)</text>
        <dbReference type="Rhea" id="RHEA:13065"/>
        <dbReference type="ChEBI" id="CHEBI:15377"/>
        <dbReference type="ChEBI" id="CHEBI:15378"/>
        <dbReference type="ChEBI" id="CHEBI:30616"/>
        <dbReference type="ChEBI" id="CHEBI:43474"/>
        <dbReference type="ChEBI" id="CHEBI:456216"/>
        <dbReference type="EC" id="5.6.2.4"/>
    </reaction>
</comment>
<dbReference type="Pfam" id="PF21099">
    <property type="entry name" value="POLQ_helical"/>
    <property type="match status" value="1"/>
</dbReference>
<evidence type="ECO:0000256" key="2">
    <source>
        <dbReference type="ARBA" id="ARBA00022801"/>
    </source>
</evidence>
<accession>A0ABV0ML19</accession>
<dbReference type="InterPro" id="IPR050474">
    <property type="entry name" value="Hel308_SKI2-like"/>
</dbReference>
<evidence type="ECO:0000259" key="6">
    <source>
        <dbReference type="Pfam" id="PF20470"/>
    </source>
</evidence>
<reference evidence="8 9" key="1">
    <citation type="submission" date="2021-06" db="EMBL/GenBank/DDBJ databases">
        <authorList>
            <person name="Palmer J.M."/>
        </authorList>
    </citation>
    <scope>NUCLEOTIDE SEQUENCE [LARGE SCALE GENOMIC DNA]</scope>
    <source>
        <strain evidence="8 9">GA_2019</strain>
        <tissue evidence="8">Muscle</tissue>
    </source>
</reference>
<dbReference type="InterPro" id="IPR046931">
    <property type="entry name" value="HTH_61"/>
</dbReference>
<organism evidence="8 9">
    <name type="scientific">Goodea atripinnis</name>
    <dbReference type="NCBI Taxonomy" id="208336"/>
    <lineage>
        <taxon>Eukaryota</taxon>
        <taxon>Metazoa</taxon>
        <taxon>Chordata</taxon>
        <taxon>Craniata</taxon>
        <taxon>Vertebrata</taxon>
        <taxon>Euteleostomi</taxon>
        <taxon>Actinopterygii</taxon>
        <taxon>Neopterygii</taxon>
        <taxon>Teleostei</taxon>
        <taxon>Neoteleostei</taxon>
        <taxon>Acanthomorphata</taxon>
        <taxon>Ovalentaria</taxon>
        <taxon>Atherinomorphae</taxon>
        <taxon>Cyprinodontiformes</taxon>
        <taxon>Goodeidae</taxon>
        <taxon>Goodea</taxon>
    </lineage>
</organism>
<feature type="domain" description="DNA polymerase theta-like helix-turn-helix" evidence="6">
    <location>
        <begin position="3"/>
        <end position="52"/>
    </location>
</feature>
<dbReference type="PANTHER" id="PTHR47961:SF12">
    <property type="entry name" value="HELICASE POLQ-LIKE"/>
    <property type="match status" value="1"/>
</dbReference>
<gene>
    <name evidence="8" type="ORF">GOODEAATRI_026986</name>
</gene>
<evidence type="ECO:0000256" key="4">
    <source>
        <dbReference type="ARBA" id="ARBA00022840"/>
    </source>
</evidence>
<evidence type="ECO:0000259" key="7">
    <source>
        <dbReference type="Pfam" id="PF21099"/>
    </source>
</evidence>
<comment type="caution">
    <text evidence="8">The sequence shown here is derived from an EMBL/GenBank/DDBJ whole genome shotgun (WGS) entry which is preliminary data.</text>
</comment>
<protein>
    <submittedName>
        <fullName evidence="8">Uncharacterized protein</fullName>
    </submittedName>
</protein>
<evidence type="ECO:0000313" key="9">
    <source>
        <dbReference type="Proteomes" id="UP001476798"/>
    </source>
</evidence>
<dbReference type="Gene3D" id="1.10.150.20">
    <property type="entry name" value="5' to 3' exonuclease, C-terminal subdomain"/>
    <property type="match status" value="1"/>
</dbReference>
<dbReference type="EMBL" id="JAHRIO010003445">
    <property type="protein sequence ID" value="MEQ2159801.1"/>
    <property type="molecule type" value="Genomic_DNA"/>
</dbReference>
<dbReference type="PANTHER" id="PTHR47961">
    <property type="entry name" value="DNA POLYMERASE THETA, PUTATIVE (AFU_ORTHOLOGUE AFUA_1G05260)-RELATED"/>
    <property type="match status" value="1"/>
</dbReference>
<dbReference type="SUPFAM" id="SSF158702">
    <property type="entry name" value="Sec63 N-terminal domain-like"/>
    <property type="match status" value="1"/>
</dbReference>
<dbReference type="InterPro" id="IPR048960">
    <property type="entry name" value="POLQ-like_helical"/>
</dbReference>
<sequence length="254" mass="28774">MLLQITLSLQQMEEFLRGTLLFVQQQQLCVDRSLWDTMQRCVDMLKEKDLITVTGTDSLSPTLQITRLGRATYKGSVDLTYCDLVYKDLSKGLEGLLLNSYLHLVYLVTPYDLIPQCNPDWMVYFRQVQSLPQTSLSSELSANQLVPVCSSPCCLPQSRRCLLLLASQRALSPEKLQDRRLRRAKQLYNAGYKTLTHLANADPAVLCRTIENLFKKQAHLMVASAKMLLNEKAAALQEEVEELLTLPADLPPQL</sequence>